<dbReference type="EMBL" id="JADNRY010000011">
    <property type="protein sequence ID" value="KAF9074839.1"/>
    <property type="molecule type" value="Genomic_DNA"/>
</dbReference>
<comment type="similarity">
    <text evidence="1">Belongs to the PIGL family.</text>
</comment>
<dbReference type="InterPro" id="IPR003737">
    <property type="entry name" value="GlcNAc_PI_deacetylase-related"/>
</dbReference>
<dbReference type="GO" id="GO:0000225">
    <property type="term" value="F:N-acetylglucosaminylphosphatidylinositol deacetylase activity"/>
    <property type="evidence" value="ECO:0007669"/>
    <property type="project" value="UniProtKB-EC"/>
</dbReference>
<organism evidence="4 5">
    <name type="scientific">Rhodocollybia butyracea</name>
    <dbReference type="NCBI Taxonomy" id="206335"/>
    <lineage>
        <taxon>Eukaryota</taxon>
        <taxon>Fungi</taxon>
        <taxon>Dikarya</taxon>
        <taxon>Basidiomycota</taxon>
        <taxon>Agaricomycotina</taxon>
        <taxon>Agaricomycetes</taxon>
        <taxon>Agaricomycetidae</taxon>
        <taxon>Agaricales</taxon>
        <taxon>Marasmiineae</taxon>
        <taxon>Omphalotaceae</taxon>
        <taxon>Rhodocollybia</taxon>
    </lineage>
</organism>
<evidence type="ECO:0000313" key="4">
    <source>
        <dbReference type="EMBL" id="KAF9074839.1"/>
    </source>
</evidence>
<name>A0A9P5UD59_9AGAR</name>
<evidence type="ECO:0000256" key="2">
    <source>
        <dbReference type="ARBA" id="ARBA00012176"/>
    </source>
</evidence>
<dbReference type="OrthoDB" id="440160at2759"/>
<comment type="caution">
    <text evidence="4">The sequence shown here is derived from an EMBL/GenBank/DDBJ whole genome shotgun (WGS) entry which is preliminary data.</text>
</comment>
<evidence type="ECO:0000313" key="5">
    <source>
        <dbReference type="Proteomes" id="UP000772434"/>
    </source>
</evidence>
<accession>A0A9P5UD59</accession>
<dbReference type="PANTHER" id="PTHR12993:SF11">
    <property type="entry name" value="N-ACETYLGLUCOSAMINYL-PHOSPHATIDYLINOSITOL DE-N-ACETYLASE"/>
    <property type="match status" value="1"/>
</dbReference>
<protein>
    <recommendedName>
        <fullName evidence="2">N-acetylglucosaminylphosphatidylinositol deacetylase</fullName>
        <ecNumber evidence="2">3.5.1.89</ecNumber>
    </recommendedName>
</protein>
<feature type="chain" id="PRO_5040352182" description="N-acetylglucosaminylphosphatidylinositol deacetylase" evidence="3">
    <location>
        <begin position="24"/>
        <end position="271"/>
    </location>
</feature>
<dbReference type="PANTHER" id="PTHR12993">
    <property type="entry name" value="N-ACETYLGLUCOSAMINYL-PHOSPHATIDYLINOSITOL DE-N-ACETYLASE-RELATED"/>
    <property type="match status" value="1"/>
</dbReference>
<keyword evidence="5" id="KW-1185">Reference proteome</keyword>
<sequence>MFSTFHVFILCIVLAIAYRPTNSGDFQRNNKTELQRVLLVTAHPDDECLFFAPTILGLTSHNQENFFSLCLSIGDADGLGHIRREEYDKSLDVLGISKANRMVLDDPSLKDGMDNFWDPHYIADVVAEFVALHNITTILTFDGDGVSGHPNHKAIPYGIQHMISTYPFSLLQNSTSKNDSVMHGIALWLGRFIFEPFGWRSFIQASQDKHKATPVFVAGIENYLVALRAMRQHWSQLVWFRWLNVLFSSYMWVNRWGEVIVDAAPIPGDYT</sequence>
<dbReference type="SUPFAM" id="SSF102588">
    <property type="entry name" value="LmbE-like"/>
    <property type="match status" value="1"/>
</dbReference>
<gene>
    <name evidence="4" type="ORF">BDP27DRAFT_1316055</name>
</gene>
<dbReference type="AlphaFoldDB" id="A0A9P5UD59"/>
<dbReference type="Proteomes" id="UP000772434">
    <property type="component" value="Unassembled WGS sequence"/>
</dbReference>
<dbReference type="GO" id="GO:0005783">
    <property type="term" value="C:endoplasmic reticulum"/>
    <property type="evidence" value="ECO:0007669"/>
    <property type="project" value="TreeGrafter"/>
</dbReference>
<dbReference type="Pfam" id="PF02585">
    <property type="entry name" value="PIG-L"/>
    <property type="match status" value="1"/>
</dbReference>
<reference evidence="4" key="1">
    <citation type="submission" date="2020-11" db="EMBL/GenBank/DDBJ databases">
        <authorList>
            <consortium name="DOE Joint Genome Institute"/>
            <person name="Ahrendt S."/>
            <person name="Riley R."/>
            <person name="Andreopoulos W."/>
            <person name="Labutti K."/>
            <person name="Pangilinan J."/>
            <person name="Ruiz-Duenas F.J."/>
            <person name="Barrasa J.M."/>
            <person name="Sanchez-Garcia M."/>
            <person name="Camarero S."/>
            <person name="Miyauchi S."/>
            <person name="Serrano A."/>
            <person name="Linde D."/>
            <person name="Babiker R."/>
            <person name="Drula E."/>
            <person name="Ayuso-Fernandez I."/>
            <person name="Pacheco R."/>
            <person name="Padilla G."/>
            <person name="Ferreira P."/>
            <person name="Barriuso J."/>
            <person name="Kellner H."/>
            <person name="Castanera R."/>
            <person name="Alfaro M."/>
            <person name="Ramirez L."/>
            <person name="Pisabarro A.G."/>
            <person name="Kuo A."/>
            <person name="Tritt A."/>
            <person name="Lipzen A."/>
            <person name="He G."/>
            <person name="Yan M."/>
            <person name="Ng V."/>
            <person name="Cullen D."/>
            <person name="Martin F."/>
            <person name="Rosso M.-N."/>
            <person name="Henrissat B."/>
            <person name="Hibbett D."/>
            <person name="Martinez A.T."/>
            <person name="Grigoriev I.V."/>
        </authorList>
    </citation>
    <scope>NUCLEOTIDE SEQUENCE</scope>
    <source>
        <strain evidence="4">AH 40177</strain>
    </source>
</reference>
<dbReference type="InterPro" id="IPR024078">
    <property type="entry name" value="LmbE-like_dom_sf"/>
</dbReference>
<feature type="signal peptide" evidence="3">
    <location>
        <begin position="1"/>
        <end position="23"/>
    </location>
</feature>
<evidence type="ECO:0000256" key="3">
    <source>
        <dbReference type="SAM" id="SignalP"/>
    </source>
</evidence>
<dbReference type="Gene3D" id="3.40.50.10320">
    <property type="entry name" value="LmbE-like"/>
    <property type="match status" value="1"/>
</dbReference>
<keyword evidence="3" id="KW-0732">Signal</keyword>
<proteinExistence type="inferred from homology"/>
<evidence type="ECO:0000256" key="1">
    <source>
        <dbReference type="ARBA" id="ARBA00006066"/>
    </source>
</evidence>
<dbReference type="EC" id="3.5.1.89" evidence="2"/>
<feature type="non-terminal residue" evidence="4">
    <location>
        <position position="1"/>
    </location>
</feature>